<accession>A0A134BFK2</accession>
<dbReference type="EMBL" id="LSDL01000038">
    <property type="protein sequence ID" value="KXB78733.1"/>
    <property type="molecule type" value="Genomic_DNA"/>
</dbReference>
<protein>
    <submittedName>
        <fullName evidence="1">Uncharacterized protein</fullName>
    </submittedName>
</protein>
<evidence type="ECO:0000313" key="2">
    <source>
        <dbReference type="Proteomes" id="UP000070531"/>
    </source>
</evidence>
<dbReference type="AlphaFoldDB" id="A0A134BFK2"/>
<dbReference type="RefSeq" id="WP_060932806.1">
    <property type="nucleotide sequence ID" value="NZ_KQ960502.1"/>
</dbReference>
<gene>
    <name evidence="1" type="ORF">HMPREF1860_00859</name>
</gene>
<reference evidence="1 2" key="1">
    <citation type="submission" date="2016-01" db="EMBL/GenBank/DDBJ databases">
        <authorList>
            <person name="Oliw E.H."/>
        </authorList>
    </citation>
    <scope>NUCLEOTIDE SEQUENCE [LARGE SCALE GENOMIC DNA]</scope>
    <source>
        <strain evidence="1 2">DNF00307</strain>
    </source>
</reference>
<dbReference type="Proteomes" id="UP000070531">
    <property type="component" value="Unassembled WGS sequence"/>
</dbReference>
<proteinExistence type="predicted"/>
<sequence length="199" mass="22993">MVQWLEIPGYKGYFVSDEPIPKIKTKRGCVTSHKRIIYNKHKSLDINPARALYAAKHGINPDDMPTNYIISTAQKVRHRRELTDVMNSARKDIRFNKAANIKRIDDCIKFLTLQKECYTTDDYLVISEFLFEYCKGTFLGHSSIPNEDLADAILKVHGDIQRGALYADPLKAVKSALAGIYKRKKQYKYSRREYNDNIV</sequence>
<name>A0A134BFK2_9BACT</name>
<evidence type="ECO:0000313" key="1">
    <source>
        <dbReference type="EMBL" id="KXB78733.1"/>
    </source>
</evidence>
<dbReference type="PATRIC" id="fig|419005.5.peg.861"/>
<organism evidence="1">
    <name type="scientific">Prevotella amnii</name>
    <dbReference type="NCBI Taxonomy" id="419005"/>
    <lineage>
        <taxon>Bacteria</taxon>
        <taxon>Pseudomonadati</taxon>
        <taxon>Bacteroidota</taxon>
        <taxon>Bacteroidia</taxon>
        <taxon>Bacteroidales</taxon>
        <taxon>Prevotellaceae</taxon>
        <taxon>Prevotella</taxon>
    </lineage>
</organism>
<comment type="caution">
    <text evidence="1">The sequence shown here is derived from an EMBL/GenBank/DDBJ whole genome shotgun (WGS) entry which is preliminary data.</text>
</comment>
<dbReference type="STRING" id="419005.HMPREF1860_00859"/>